<dbReference type="eggNOG" id="KOG1208">
    <property type="taxonomic scope" value="Eukaryota"/>
</dbReference>
<dbReference type="PRINTS" id="PR00081">
    <property type="entry name" value="GDHRDH"/>
</dbReference>
<protein>
    <submittedName>
        <fullName evidence="2">Similar to Putative oxidoreductase bli-4, mitochondrial acc. no. Q92247</fullName>
    </submittedName>
</protein>
<dbReference type="PANTHER" id="PTHR43157">
    <property type="entry name" value="PHOSPHATIDYLINOSITOL-GLYCAN BIOSYNTHESIS CLASS F PROTEIN-RELATED"/>
    <property type="match status" value="1"/>
</dbReference>
<dbReference type="AlphaFoldDB" id="U4LIC5"/>
<dbReference type="InterPro" id="IPR002347">
    <property type="entry name" value="SDR_fam"/>
</dbReference>
<reference evidence="2 3" key="1">
    <citation type="journal article" date="2013" name="PLoS Genet.">
        <title>The genome and development-dependent transcriptomes of Pyronema confluens: a window into fungal evolution.</title>
        <authorList>
            <person name="Traeger S."/>
            <person name="Altegoer F."/>
            <person name="Freitag M."/>
            <person name="Gabaldon T."/>
            <person name="Kempken F."/>
            <person name="Kumar A."/>
            <person name="Marcet-Houben M."/>
            <person name="Poggeler S."/>
            <person name="Stajich J.E."/>
            <person name="Nowrousian M."/>
        </authorList>
    </citation>
    <scope>NUCLEOTIDE SEQUENCE [LARGE SCALE GENOMIC DNA]</scope>
    <source>
        <strain evidence="3">CBS 100304</strain>
        <tissue evidence="2">Vegetative mycelium</tissue>
    </source>
</reference>
<organism evidence="2 3">
    <name type="scientific">Pyronema omphalodes (strain CBS 100304)</name>
    <name type="common">Pyronema confluens</name>
    <dbReference type="NCBI Taxonomy" id="1076935"/>
    <lineage>
        <taxon>Eukaryota</taxon>
        <taxon>Fungi</taxon>
        <taxon>Dikarya</taxon>
        <taxon>Ascomycota</taxon>
        <taxon>Pezizomycotina</taxon>
        <taxon>Pezizomycetes</taxon>
        <taxon>Pezizales</taxon>
        <taxon>Pyronemataceae</taxon>
        <taxon>Pyronema</taxon>
    </lineage>
</organism>
<evidence type="ECO:0000313" key="3">
    <source>
        <dbReference type="Proteomes" id="UP000018144"/>
    </source>
</evidence>
<name>U4LIC5_PYROM</name>
<dbReference type="Gene3D" id="3.40.50.720">
    <property type="entry name" value="NAD(P)-binding Rossmann-like Domain"/>
    <property type="match status" value="1"/>
</dbReference>
<evidence type="ECO:0000256" key="1">
    <source>
        <dbReference type="ARBA" id="ARBA00023002"/>
    </source>
</evidence>
<accession>U4LIC5</accession>
<dbReference type="Pfam" id="PF00106">
    <property type="entry name" value="adh_short"/>
    <property type="match status" value="1"/>
</dbReference>
<dbReference type="SUPFAM" id="SSF51735">
    <property type="entry name" value="NAD(P)-binding Rossmann-fold domains"/>
    <property type="match status" value="1"/>
</dbReference>
<dbReference type="EMBL" id="HF935655">
    <property type="protein sequence ID" value="CCX31839.1"/>
    <property type="molecule type" value="Genomic_DNA"/>
</dbReference>
<dbReference type="OMA" id="PFMKDPI"/>
<proteinExistence type="predicted"/>
<gene>
    <name evidence="2" type="ORF">PCON_11509</name>
</gene>
<dbReference type="PANTHER" id="PTHR43157:SF31">
    <property type="entry name" value="PHOSPHATIDYLINOSITOL-GLYCAN BIOSYNTHESIS CLASS F PROTEIN"/>
    <property type="match status" value="1"/>
</dbReference>
<dbReference type="STRING" id="1076935.U4LIC5"/>
<keyword evidence="3" id="KW-1185">Reference proteome</keyword>
<dbReference type="OrthoDB" id="191139at2759"/>
<dbReference type="InterPro" id="IPR036291">
    <property type="entry name" value="NAD(P)-bd_dom_sf"/>
</dbReference>
<evidence type="ECO:0000313" key="2">
    <source>
        <dbReference type="EMBL" id="CCX31839.1"/>
    </source>
</evidence>
<dbReference type="Proteomes" id="UP000018144">
    <property type="component" value="Unassembled WGS sequence"/>
</dbReference>
<keyword evidence="1" id="KW-0560">Oxidoreductase</keyword>
<sequence length="326" mass="35651">MASLFSSAKTWSCSTIPNLANKVYVVTGGTAGIGYGIVSNLLSHKPQKIYMLSEQPHHAELAEQDLAKYGDPSLVEYIKCDLRDLKEVDRTAKKLKELRRIDALVCNAGVGVGVYNESKDGIDTHFQINHLSQMHLILSLLPNLLKTAQEHHDARVVCQSSELHAMSPSDVKFESLEEINKDIGPSYLYNRSKLAQILFIRGLVQRLNDGRVGDGKNIGLANLFCNATNPGAVSTGQQDQLEEAYGTVGKIAVAMGRPFMKDPITDGCLPALYAATAEEIKTENITGQYIAAPNKVTDPSKQAQDQTLGDNLWKLSEKLLKEKLGA</sequence>
<dbReference type="GO" id="GO:0016491">
    <property type="term" value="F:oxidoreductase activity"/>
    <property type="evidence" value="ECO:0007669"/>
    <property type="project" value="UniProtKB-KW"/>
</dbReference>